<keyword evidence="5 10" id="KW-0472">Membrane</keyword>
<feature type="region of interest" description="Disordered" evidence="9">
    <location>
        <begin position="1"/>
        <end position="36"/>
    </location>
</feature>
<dbReference type="AlphaFoldDB" id="A0A4X1UR06"/>
<accession>A0A4X1UR06</accession>
<evidence type="ECO:0000256" key="5">
    <source>
        <dbReference type="ARBA" id="ARBA00023136"/>
    </source>
</evidence>
<dbReference type="SUPFAM" id="SSF58038">
    <property type="entry name" value="SNARE fusion complex"/>
    <property type="match status" value="1"/>
</dbReference>
<evidence type="ECO:0000259" key="11">
    <source>
        <dbReference type="PROSITE" id="PS50892"/>
    </source>
</evidence>
<dbReference type="PRINTS" id="PR00219">
    <property type="entry name" value="SYNAPTOBREVN"/>
</dbReference>
<dbReference type="InterPro" id="IPR016444">
    <property type="entry name" value="Synaptobrevin/VAMP"/>
</dbReference>
<reference evidence="12 13" key="1">
    <citation type="submission" date="2017-08" db="EMBL/GenBank/DDBJ databases">
        <title>USMARCv1.0.</title>
        <authorList>
            <person name="Hannum G.I."/>
            <person name="Koren S."/>
            <person name="Schroeder S.G."/>
            <person name="Chin S.C."/>
            <person name="Nonneman D.J."/>
            <person name="Becker S.A."/>
            <person name="Rosen B.D."/>
            <person name="Bickhart D.M."/>
            <person name="Putnam N.H."/>
            <person name="Green R.E."/>
            <person name="Tuggle C.K."/>
            <person name="Liu H."/>
            <person name="Rohrer G.A."/>
            <person name="Warr A."/>
            <person name="Hall R."/>
            <person name="Kim K."/>
            <person name="Hume D.A."/>
            <person name="Talbot R."/>
            <person name="Chow W."/>
            <person name="Howe K."/>
            <person name="Schwartz A.S."/>
            <person name="Watson M."/>
            <person name="Archibald A.L."/>
            <person name="Phillippy A.M."/>
            <person name="Smith T.P.L."/>
        </authorList>
    </citation>
    <scope>NUCLEOTIDE SEQUENCE [LARGE SCALE GENOMIC DNA]</scope>
</reference>
<keyword evidence="3 10" id="KW-1133">Transmembrane helix</keyword>
<feature type="transmembrane region" description="Helical" evidence="10">
    <location>
        <begin position="97"/>
        <end position="117"/>
    </location>
</feature>
<dbReference type="GO" id="GO:0016192">
    <property type="term" value="P:vesicle-mediated transport"/>
    <property type="evidence" value="ECO:0007669"/>
    <property type="project" value="InterPro"/>
</dbReference>
<evidence type="ECO:0000313" key="12">
    <source>
        <dbReference type="Ensembl" id="ENSSSCP00070032452.1"/>
    </source>
</evidence>
<dbReference type="InterPro" id="IPR001388">
    <property type="entry name" value="Synaptobrevin-like"/>
</dbReference>
<feature type="domain" description="V-SNARE coiled-coil homology" evidence="11">
    <location>
        <begin position="33"/>
        <end position="93"/>
    </location>
</feature>
<evidence type="ECO:0000256" key="9">
    <source>
        <dbReference type="SAM" id="MobiDB-lite"/>
    </source>
</evidence>
<keyword evidence="4" id="KW-0770">Synapse</keyword>
<organism evidence="12 13">
    <name type="scientific">Sus scrofa</name>
    <name type="common">Pig</name>
    <dbReference type="NCBI Taxonomy" id="9823"/>
    <lineage>
        <taxon>Eukaryota</taxon>
        <taxon>Metazoa</taxon>
        <taxon>Chordata</taxon>
        <taxon>Craniata</taxon>
        <taxon>Vertebrata</taxon>
        <taxon>Euteleostomi</taxon>
        <taxon>Mammalia</taxon>
        <taxon>Eutheria</taxon>
        <taxon>Laurasiatheria</taxon>
        <taxon>Artiodactyla</taxon>
        <taxon>Suina</taxon>
        <taxon>Suidae</taxon>
        <taxon>Sus</taxon>
    </lineage>
</organism>
<dbReference type="GO" id="GO:0012505">
    <property type="term" value="C:endomembrane system"/>
    <property type="evidence" value="ECO:0007669"/>
    <property type="project" value="UniProtKB-SubCell"/>
</dbReference>
<evidence type="ECO:0000256" key="4">
    <source>
        <dbReference type="ARBA" id="ARBA00023018"/>
    </source>
</evidence>
<proteinExistence type="inferred from homology"/>
<evidence type="ECO:0000256" key="6">
    <source>
        <dbReference type="ARBA" id="ARBA00034103"/>
    </source>
</evidence>
<dbReference type="FunFam" id="1.20.5.110:FF:000013">
    <property type="entry name" value="Vesicle-associated membrane protein 2"/>
    <property type="match status" value="1"/>
</dbReference>
<evidence type="ECO:0000256" key="2">
    <source>
        <dbReference type="ARBA" id="ARBA00022692"/>
    </source>
</evidence>
<dbReference type="InterPro" id="IPR042855">
    <property type="entry name" value="V_SNARE_CC"/>
</dbReference>
<sequence length="237" mass="25123">MSAPAQPPTEGAEGAAPGGGPPGPPPNTTSNRRLQQTQAQVEEVVDIIRVNVDKVLERDQKLSELDDRADALQAGASQFESSAAKLKRKYWWKNCKMMIMLGAICAIIVVVIVSVSGTRRARICCQGGGDAVGACCALPKAGEGGVGDWNQGSAQLLPDPRHRHIQRIIASDTADEVGTVPWGLRGTFSVGCRAAPFSASPRVFITMEMLGPPPDTCTLVMNQAAVSTVAFCLAWRK</sequence>
<dbReference type="PANTHER" id="PTHR45701">
    <property type="entry name" value="SYNAPTOBREVIN FAMILY MEMBER"/>
    <property type="match status" value="1"/>
</dbReference>
<evidence type="ECO:0000313" key="13">
    <source>
        <dbReference type="Proteomes" id="UP000314985"/>
    </source>
</evidence>
<name>A0A4X1UR06_PIG</name>
<reference evidence="12" key="2">
    <citation type="submission" date="2025-08" db="UniProtKB">
        <authorList>
            <consortium name="Ensembl"/>
        </authorList>
    </citation>
    <scope>IDENTIFICATION</scope>
</reference>
<evidence type="ECO:0000256" key="1">
    <source>
        <dbReference type="ARBA" id="ARBA00008025"/>
    </source>
</evidence>
<feature type="compositionally biased region" description="Low complexity" evidence="9">
    <location>
        <begin position="1"/>
        <end position="15"/>
    </location>
</feature>
<evidence type="ECO:0000256" key="10">
    <source>
        <dbReference type="SAM" id="Phobius"/>
    </source>
</evidence>
<dbReference type="Proteomes" id="UP000314985">
    <property type="component" value="Chromosome 5"/>
</dbReference>
<evidence type="ECO:0000256" key="7">
    <source>
        <dbReference type="ARBA" id="ARBA00046280"/>
    </source>
</evidence>
<comment type="similarity">
    <text evidence="1">Belongs to the synaptobrevin family.</text>
</comment>
<protein>
    <submittedName>
        <fullName evidence="12">Vesicle associated membrane protein 1</fullName>
    </submittedName>
</protein>
<dbReference type="Pfam" id="PF00957">
    <property type="entry name" value="Synaptobrevin"/>
    <property type="match status" value="1"/>
</dbReference>
<keyword evidence="8" id="KW-0175">Coiled coil</keyword>
<dbReference type="GO" id="GO:0045202">
    <property type="term" value="C:synapse"/>
    <property type="evidence" value="ECO:0007669"/>
    <property type="project" value="UniProtKB-SubCell"/>
</dbReference>
<dbReference type="Ensembl" id="ENSSSCT00070038777.1">
    <property type="protein sequence ID" value="ENSSSCP00070032452.1"/>
    <property type="gene ID" value="ENSSSCG00070019617.1"/>
</dbReference>
<keyword evidence="2 10" id="KW-0812">Transmembrane</keyword>
<evidence type="ECO:0000256" key="8">
    <source>
        <dbReference type="PROSITE-ProRule" id="PRU00290"/>
    </source>
</evidence>
<dbReference type="PROSITE" id="PS00417">
    <property type="entry name" value="SYNAPTOBREVIN"/>
    <property type="match status" value="1"/>
</dbReference>
<dbReference type="PROSITE" id="PS50892">
    <property type="entry name" value="V_SNARE"/>
    <property type="match status" value="1"/>
</dbReference>
<dbReference type="Gene3D" id="1.20.5.110">
    <property type="match status" value="1"/>
</dbReference>
<comment type="subcellular location">
    <subcellularLocation>
        <location evidence="7">Endomembrane system</location>
        <topology evidence="7">Single-pass type IV membrane protein</topology>
    </subcellularLocation>
    <subcellularLocation>
        <location evidence="6">Synapse</location>
    </subcellularLocation>
</comment>
<dbReference type="GO" id="GO:0016020">
    <property type="term" value="C:membrane"/>
    <property type="evidence" value="ECO:0007669"/>
    <property type="project" value="InterPro"/>
</dbReference>
<dbReference type="CDD" id="cd15870">
    <property type="entry name" value="R-SNARE_VAMP2"/>
    <property type="match status" value="1"/>
</dbReference>
<evidence type="ECO:0000256" key="3">
    <source>
        <dbReference type="ARBA" id="ARBA00022989"/>
    </source>
</evidence>